<evidence type="ECO:0000313" key="2">
    <source>
        <dbReference type="EMBL" id="JAC77764.1"/>
    </source>
</evidence>
<feature type="region of interest" description="Disordered" evidence="1">
    <location>
        <begin position="281"/>
        <end position="301"/>
    </location>
</feature>
<accession>A0A061S432</accession>
<sequence length="301" mass="32961">MNSYPPEVTTPPLPLVALLGHQEWHSTCRDFLRVHNKPPINTISVSDPAQASRIFGERKASFSALPNANFVKADWFVKHRQRSPAVAVVLLAREWVVGDPTSWTRACEQLDWVRTAARRRGARVAVAIVQTSGPPSEVPEERLIALRRRDGPRAQVPRVRQLRGGRQLPRKIRQGGCRAGEPILCGRDPPSPQQNDREGKGRAAALLRLLPAVVLQAGGLQRVPPGLERRPQALPGGIPLCARDGPVCRPGWRRRAASGGAARRLRADACEDPLADALPAAARRGARADRPPHRRLQAPQG</sequence>
<feature type="compositionally biased region" description="Basic residues" evidence="1">
    <location>
        <begin position="292"/>
        <end position="301"/>
    </location>
</feature>
<proteinExistence type="predicted"/>
<dbReference type="EMBL" id="GBEZ01007719">
    <property type="protein sequence ID" value="JAC77764.1"/>
    <property type="molecule type" value="Transcribed_RNA"/>
</dbReference>
<gene>
    <name evidence="2" type="ORF">TSPGSL018_16837</name>
</gene>
<organism evidence="2">
    <name type="scientific">Tetraselmis sp. GSL018</name>
    <dbReference type="NCBI Taxonomy" id="582737"/>
    <lineage>
        <taxon>Eukaryota</taxon>
        <taxon>Viridiplantae</taxon>
        <taxon>Chlorophyta</taxon>
        <taxon>core chlorophytes</taxon>
        <taxon>Chlorodendrophyceae</taxon>
        <taxon>Chlorodendrales</taxon>
        <taxon>Chlorodendraceae</taxon>
        <taxon>Tetraselmis</taxon>
    </lineage>
</organism>
<evidence type="ECO:0000256" key="1">
    <source>
        <dbReference type="SAM" id="MobiDB-lite"/>
    </source>
</evidence>
<reference evidence="2" key="1">
    <citation type="submission" date="2014-05" db="EMBL/GenBank/DDBJ databases">
        <title>The transcriptome of the halophilic microalga Tetraselmis sp. GSL018 isolated from the Great Salt Lake, Utah.</title>
        <authorList>
            <person name="Jinkerson R.E."/>
            <person name="D'Adamo S."/>
            <person name="Posewitz M.C."/>
        </authorList>
    </citation>
    <scope>NUCLEOTIDE SEQUENCE</scope>
    <source>
        <strain evidence="2">GSL018</strain>
    </source>
</reference>
<dbReference type="PANTHER" id="PTHR14374:SF0">
    <property type="entry name" value="TRAFFICKING PROTEIN PARTICLE COMPLEX SUBUNIT 11"/>
    <property type="match status" value="1"/>
</dbReference>
<dbReference type="PANTHER" id="PTHR14374">
    <property type="entry name" value="FOIE GRAS"/>
    <property type="match status" value="1"/>
</dbReference>
<feature type="region of interest" description="Disordered" evidence="1">
    <location>
        <begin position="179"/>
        <end position="200"/>
    </location>
</feature>
<name>A0A061S432_9CHLO</name>
<feature type="non-terminal residue" evidence="2">
    <location>
        <position position="301"/>
    </location>
</feature>
<protein>
    <submittedName>
        <fullName evidence="2">Trafficking protein particle complex subunit 11-like</fullName>
    </submittedName>
</protein>
<dbReference type="AlphaFoldDB" id="A0A061S432"/>